<gene>
    <name evidence="1" type="ORF">ACFQ63_39065</name>
</gene>
<protein>
    <submittedName>
        <fullName evidence="1">Uncharacterized protein</fullName>
    </submittedName>
</protein>
<sequence>MTAAELGADRLLVAEMGGLLNDAEHYTGPGSDGDSRLTYLDRRPLCCTGSSTPELRDDVSVSCCGPEHEARVFAAACRRVP</sequence>
<keyword evidence="2" id="KW-1185">Reference proteome</keyword>
<proteinExistence type="predicted"/>
<dbReference type="EMBL" id="JBHTRV010000059">
    <property type="protein sequence ID" value="MFE5985666.1"/>
    <property type="molecule type" value="Genomic_DNA"/>
</dbReference>
<dbReference type="RefSeq" id="WP_386255301.1">
    <property type="nucleotide sequence ID" value="NZ_JBHTRV010000059.1"/>
</dbReference>
<name>A0ABW6J7E1_STRWE</name>
<accession>A0ABW6J7E1</accession>
<comment type="caution">
    <text evidence="1">The sequence shown here is derived from an EMBL/GenBank/DDBJ whole genome shotgun (WGS) entry which is preliminary data.</text>
</comment>
<reference evidence="1 2" key="1">
    <citation type="submission" date="2024-09" db="EMBL/GenBank/DDBJ databases">
        <title>The Natural Products Discovery Center: Release of the First 8490 Sequenced Strains for Exploring Actinobacteria Biosynthetic Diversity.</title>
        <authorList>
            <person name="Kalkreuter E."/>
            <person name="Kautsar S.A."/>
            <person name="Yang D."/>
            <person name="Bader C.D."/>
            <person name="Teijaro C.N."/>
            <person name="Fluegel L."/>
            <person name="Davis C.M."/>
            <person name="Simpson J.R."/>
            <person name="Lauterbach L."/>
            <person name="Steele A.D."/>
            <person name="Gui C."/>
            <person name="Meng S."/>
            <person name="Li G."/>
            <person name="Viehrig K."/>
            <person name="Ye F."/>
            <person name="Su P."/>
            <person name="Kiefer A.F."/>
            <person name="Nichols A."/>
            <person name="Cepeda A.J."/>
            <person name="Yan W."/>
            <person name="Fan B."/>
            <person name="Jiang Y."/>
            <person name="Adhikari A."/>
            <person name="Zheng C.-J."/>
            <person name="Schuster L."/>
            <person name="Cowan T.M."/>
            <person name="Smanski M.J."/>
            <person name="Chevrette M.G."/>
            <person name="De Carvalho L.P.S."/>
            <person name="Shen B."/>
        </authorList>
    </citation>
    <scope>NUCLEOTIDE SEQUENCE [LARGE SCALE GENOMIC DNA]</scope>
    <source>
        <strain evidence="1 2">NPDC056472</strain>
    </source>
</reference>
<dbReference type="Proteomes" id="UP001600424">
    <property type="component" value="Unassembled WGS sequence"/>
</dbReference>
<evidence type="ECO:0000313" key="2">
    <source>
        <dbReference type="Proteomes" id="UP001600424"/>
    </source>
</evidence>
<evidence type="ECO:0000313" key="1">
    <source>
        <dbReference type="EMBL" id="MFE5985666.1"/>
    </source>
</evidence>
<organism evidence="1 2">
    <name type="scientific">Streptomyces wedmorensis</name>
    <dbReference type="NCBI Taxonomy" id="43759"/>
    <lineage>
        <taxon>Bacteria</taxon>
        <taxon>Bacillati</taxon>
        <taxon>Actinomycetota</taxon>
        <taxon>Actinomycetes</taxon>
        <taxon>Kitasatosporales</taxon>
        <taxon>Streptomycetaceae</taxon>
        <taxon>Streptomyces</taxon>
    </lineage>
</organism>